<keyword evidence="8" id="KW-1185">Reference proteome</keyword>
<dbReference type="FunFam" id="3.40.50.2000:FF:000065">
    <property type="entry name" value="Glycosyltransferase"/>
    <property type="match status" value="1"/>
</dbReference>
<dbReference type="Pfam" id="PF26168">
    <property type="entry name" value="Glyco_transf_N"/>
    <property type="match status" value="1"/>
</dbReference>
<dbReference type="InterPro" id="IPR002213">
    <property type="entry name" value="UDP_glucos_trans"/>
</dbReference>
<feature type="domain" description="Glycosyltransferase N-terminal" evidence="6">
    <location>
        <begin position="12"/>
        <end position="117"/>
    </location>
</feature>
<protein>
    <recommendedName>
        <fullName evidence="5">Glycosyltransferase</fullName>
        <ecNumber evidence="5">2.4.1.-</ecNumber>
    </recommendedName>
</protein>
<evidence type="ECO:0000256" key="4">
    <source>
        <dbReference type="RuleBase" id="RU003718"/>
    </source>
</evidence>
<evidence type="ECO:0000256" key="3">
    <source>
        <dbReference type="ARBA" id="ARBA00022679"/>
    </source>
</evidence>
<dbReference type="Pfam" id="PF00201">
    <property type="entry name" value="UDPGT"/>
    <property type="match status" value="1"/>
</dbReference>
<dbReference type="InterPro" id="IPR035595">
    <property type="entry name" value="UDP_glycos_trans_CS"/>
</dbReference>
<keyword evidence="3 4" id="KW-0808">Transferase</keyword>
<comment type="similarity">
    <text evidence="1 4">Belongs to the UDP-glycosyltransferase family.</text>
</comment>
<evidence type="ECO:0000313" key="8">
    <source>
        <dbReference type="Proteomes" id="UP001497480"/>
    </source>
</evidence>
<dbReference type="InterPro" id="IPR058980">
    <property type="entry name" value="Glyco_transf_N"/>
</dbReference>
<dbReference type="AlphaFoldDB" id="A0AAV1WKD8"/>
<proteinExistence type="inferred from homology"/>
<accession>A0AAV1WKD8</accession>
<organism evidence="7 8">
    <name type="scientific">Lupinus luteus</name>
    <name type="common">European yellow lupine</name>
    <dbReference type="NCBI Taxonomy" id="3873"/>
    <lineage>
        <taxon>Eukaryota</taxon>
        <taxon>Viridiplantae</taxon>
        <taxon>Streptophyta</taxon>
        <taxon>Embryophyta</taxon>
        <taxon>Tracheophyta</taxon>
        <taxon>Spermatophyta</taxon>
        <taxon>Magnoliopsida</taxon>
        <taxon>eudicotyledons</taxon>
        <taxon>Gunneridae</taxon>
        <taxon>Pentapetalae</taxon>
        <taxon>rosids</taxon>
        <taxon>fabids</taxon>
        <taxon>Fabales</taxon>
        <taxon>Fabaceae</taxon>
        <taxon>Papilionoideae</taxon>
        <taxon>50 kb inversion clade</taxon>
        <taxon>genistoids sensu lato</taxon>
        <taxon>core genistoids</taxon>
        <taxon>Genisteae</taxon>
        <taxon>Lupinus</taxon>
    </lineage>
</organism>
<sequence>MAHSTERKPHAVLIPFPVQGHINPLFKLAKLLHLRGFHITFVNTEYNHKRLLKSKGPNNNALEGFHDFNFETIPDGLPSMDNADADVTQDVVSLLVSTRTNFLNPFKNLLQRLNASSALDGKIPPLTCLVCDATMVFTIQAAQQLGLPILLLWPASAFSLLSLMHFRTLLDKGLIPLKDESYLTNGYLDTKVDFIPGMQNFRLKDQVDYIRTTDPNDYMLHLFIEMADEIHRAAPTIVFNTIHELESDAMNALSFMFPSLYTIGLFPSFLNQSQQNHLLPLGSTSSLWEEDTECLEWLESKEPRSVVYVNFGSITVMSPEQLLEFAWGLANSKKTFLWIIRPDLVIGGSVILSSEFVDETRDRGLIAKWCPQEKVLNHPSVGGFLTHCGWNSTTESICAGVPMSCWPFFAEQPTNCRYICNEWGIGMEIENNVKRDEVENLVNELIVGEKGKKMREKVMELKNKAEENTRVGGFSYKNLDKVIKEVLLKPK</sequence>
<dbReference type="FunFam" id="3.40.50.2000:FF:000027">
    <property type="entry name" value="Glycosyltransferase"/>
    <property type="match status" value="1"/>
</dbReference>
<evidence type="ECO:0000256" key="2">
    <source>
        <dbReference type="ARBA" id="ARBA00022676"/>
    </source>
</evidence>
<dbReference type="PANTHER" id="PTHR11926">
    <property type="entry name" value="GLUCOSYL/GLUCURONOSYL TRANSFERASES"/>
    <property type="match status" value="1"/>
</dbReference>
<dbReference type="SUPFAM" id="SSF53756">
    <property type="entry name" value="UDP-Glycosyltransferase/glycogen phosphorylase"/>
    <property type="match status" value="1"/>
</dbReference>
<comment type="caution">
    <text evidence="7">The sequence shown here is derived from an EMBL/GenBank/DDBJ whole genome shotgun (WGS) entry which is preliminary data.</text>
</comment>
<dbReference type="EC" id="2.4.1.-" evidence="5"/>
<dbReference type="PROSITE" id="PS00375">
    <property type="entry name" value="UDPGT"/>
    <property type="match status" value="1"/>
</dbReference>
<dbReference type="GO" id="GO:0080043">
    <property type="term" value="F:quercetin 3-O-glucosyltransferase activity"/>
    <property type="evidence" value="ECO:0007669"/>
    <property type="project" value="TreeGrafter"/>
</dbReference>
<dbReference type="PANTHER" id="PTHR11926:SF1188">
    <property type="entry name" value="FAMILY PROTEIN, PUTATIVE-RELATED"/>
    <property type="match status" value="1"/>
</dbReference>
<evidence type="ECO:0000259" key="6">
    <source>
        <dbReference type="Pfam" id="PF26168"/>
    </source>
</evidence>
<dbReference type="EMBL" id="CAXHTB010000007">
    <property type="protein sequence ID" value="CAL0309503.1"/>
    <property type="molecule type" value="Genomic_DNA"/>
</dbReference>
<dbReference type="Proteomes" id="UP001497480">
    <property type="component" value="Unassembled WGS sequence"/>
</dbReference>
<dbReference type="Gene3D" id="3.40.50.2000">
    <property type="entry name" value="Glycogen Phosphorylase B"/>
    <property type="match status" value="2"/>
</dbReference>
<gene>
    <name evidence="7" type="ORF">LLUT_LOCUS10563</name>
</gene>
<dbReference type="GO" id="GO:0080044">
    <property type="term" value="F:quercetin 7-O-glucosyltransferase activity"/>
    <property type="evidence" value="ECO:0007669"/>
    <property type="project" value="TreeGrafter"/>
</dbReference>
<dbReference type="CDD" id="cd03784">
    <property type="entry name" value="GT1_Gtf-like"/>
    <property type="match status" value="1"/>
</dbReference>
<name>A0AAV1WKD8_LUPLU</name>
<reference evidence="7 8" key="1">
    <citation type="submission" date="2024-03" db="EMBL/GenBank/DDBJ databases">
        <authorList>
            <person name="Martinez-Hernandez J."/>
        </authorList>
    </citation>
    <scope>NUCLEOTIDE SEQUENCE [LARGE SCALE GENOMIC DNA]</scope>
</reference>
<evidence type="ECO:0000256" key="5">
    <source>
        <dbReference type="RuleBase" id="RU362057"/>
    </source>
</evidence>
<evidence type="ECO:0000313" key="7">
    <source>
        <dbReference type="EMBL" id="CAL0309503.1"/>
    </source>
</evidence>
<evidence type="ECO:0000256" key="1">
    <source>
        <dbReference type="ARBA" id="ARBA00009995"/>
    </source>
</evidence>
<keyword evidence="2 4" id="KW-0328">Glycosyltransferase</keyword>